<proteinExistence type="predicted"/>
<dbReference type="EMBL" id="BKAG01000063">
    <property type="protein sequence ID" value="GEP45941.1"/>
    <property type="molecule type" value="Genomic_DNA"/>
</dbReference>
<dbReference type="AlphaFoldDB" id="A0A512MHY4"/>
<accession>A0A512MHY4</accession>
<comment type="caution">
    <text evidence="1">The sequence shown here is derived from an EMBL/GenBank/DDBJ whole genome shotgun (WGS) entry which is preliminary data.</text>
</comment>
<gene>
    <name evidence="1" type="ORF">BGE01nite_52320</name>
</gene>
<evidence type="ECO:0000313" key="1">
    <source>
        <dbReference type="EMBL" id="GEP45941.1"/>
    </source>
</evidence>
<reference evidence="1 2" key="1">
    <citation type="submission" date="2019-07" db="EMBL/GenBank/DDBJ databases">
        <title>Whole genome shotgun sequence of Brevifollis gellanilyticus NBRC 108608.</title>
        <authorList>
            <person name="Hosoyama A."/>
            <person name="Uohara A."/>
            <person name="Ohji S."/>
            <person name="Ichikawa N."/>
        </authorList>
    </citation>
    <scope>NUCLEOTIDE SEQUENCE [LARGE SCALE GENOMIC DNA]</scope>
    <source>
        <strain evidence="1 2">NBRC 108608</strain>
    </source>
</reference>
<dbReference type="RefSeq" id="WP_146855345.1">
    <property type="nucleotide sequence ID" value="NZ_BKAG01000063.1"/>
</dbReference>
<protein>
    <submittedName>
        <fullName evidence="1">Uncharacterized protein</fullName>
    </submittedName>
</protein>
<dbReference type="Proteomes" id="UP000321577">
    <property type="component" value="Unassembled WGS sequence"/>
</dbReference>
<organism evidence="1 2">
    <name type="scientific">Brevifollis gellanilyticus</name>
    <dbReference type="NCBI Taxonomy" id="748831"/>
    <lineage>
        <taxon>Bacteria</taxon>
        <taxon>Pseudomonadati</taxon>
        <taxon>Verrucomicrobiota</taxon>
        <taxon>Verrucomicrobiia</taxon>
        <taxon>Verrucomicrobiales</taxon>
        <taxon>Verrucomicrobiaceae</taxon>
    </lineage>
</organism>
<keyword evidence="2" id="KW-1185">Reference proteome</keyword>
<name>A0A512MHY4_9BACT</name>
<sequence>MPRIQCQKHGITGVAAVCEHMGSDFDLSRPLRAHRSIRFADTDPDPLAFTVDLCGDCLRSCSIGDDISTAPLETTLDAHPQLESPRMLCIRCFRDYQDTIPLVSTAPNT</sequence>
<evidence type="ECO:0000313" key="2">
    <source>
        <dbReference type="Proteomes" id="UP000321577"/>
    </source>
</evidence>